<dbReference type="Pfam" id="PF22936">
    <property type="entry name" value="Pol_BBD"/>
    <property type="match status" value="1"/>
</dbReference>
<evidence type="ECO:0000259" key="1">
    <source>
        <dbReference type="Pfam" id="PF22936"/>
    </source>
</evidence>
<dbReference type="Proteomes" id="UP000015105">
    <property type="component" value="Chromosome 6D"/>
</dbReference>
<dbReference type="EnsemblPlants" id="AET6Gv20876600.1">
    <property type="protein sequence ID" value="AET6Gv20876600.1"/>
    <property type="gene ID" value="AET6Gv20876600"/>
</dbReference>
<dbReference type="Gramene" id="AET6Gv20876600.1">
    <property type="protein sequence ID" value="AET6Gv20876600.1"/>
    <property type="gene ID" value="AET6Gv20876600"/>
</dbReference>
<reference evidence="2" key="3">
    <citation type="journal article" date="2017" name="Nature">
        <title>Genome sequence of the progenitor of the wheat D genome Aegilops tauschii.</title>
        <authorList>
            <person name="Luo M.C."/>
            <person name="Gu Y.Q."/>
            <person name="Puiu D."/>
            <person name="Wang H."/>
            <person name="Twardziok S.O."/>
            <person name="Deal K.R."/>
            <person name="Huo N."/>
            <person name="Zhu T."/>
            <person name="Wang L."/>
            <person name="Wang Y."/>
            <person name="McGuire P.E."/>
            <person name="Liu S."/>
            <person name="Long H."/>
            <person name="Ramasamy R.K."/>
            <person name="Rodriguez J.C."/>
            <person name="Van S.L."/>
            <person name="Yuan L."/>
            <person name="Wang Z."/>
            <person name="Xia Z."/>
            <person name="Xiao L."/>
            <person name="Anderson O.D."/>
            <person name="Ouyang S."/>
            <person name="Liang Y."/>
            <person name="Zimin A.V."/>
            <person name="Pertea G."/>
            <person name="Qi P."/>
            <person name="Bennetzen J.L."/>
            <person name="Dai X."/>
            <person name="Dawson M.W."/>
            <person name="Muller H.G."/>
            <person name="Kugler K."/>
            <person name="Rivarola-Duarte L."/>
            <person name="Spannagl M."/>
            <person name="Mayer K.F.X."/>
            <person name="Lu F.H."/>
            <person name="Bevan M.W."/>
            <person name="Leroy P."/>
            <person name="Li P."/>
            <person name="You F.M."/>
            <person name="Sun Q."/>
            <person name="Liu Z."/>
            <person name="Lyons E."/>
            <person name="Wicker T."/>
            <person name="Salzberg S.L."/>
            <person name="Devos K.M."/>
            <person name="Dvorak J."/>
        </authorList>
    </citation>
    <scope>NUCLEOTIDE SEQUENCE [LARGE SCALE GENOMIC DNA]</scope>
    <source>
        <strain evidence="2">cv. AL8/78</strain>
    </source>
</reference>
<protein>
    <recommendedName>
        <fullName evidence="1">Retrovirus-related Pol polyprotein from transposon TNT 1-94-like beta-barrel domain-containing protein</fullName>
    </recommendedName>
</protein>
<organism evidence="2 3">
    <name type="scientific">Aegilops tauschii subsp. strangulata</name>
    <name type="common">Goatgrass</name>
    <dbReference type="NCBI Taxonomy" id="200361"/>
    <lineage>
        <taxon>Eukaryota</taxon>
        <taxon>Viridiplantae</taxon>
        <taxon>Streptophyta</taxon>
        <taxon>Embryophyta</taxon>
        <taxon>Tracheophyta</taxon>
        <taxon>Spermatophyta</taxon>
        <taxon>Magnoliopsida</taxon>
        <taxon>Liliopsida</taxon>
        <taxon>Poales</taxon>
        <taxon>Poaceae</taxon>
        <taxon>BOP clade</taxon>
        <taxon>Pooideae</taxon>
        <taxon>Triticodae</taxon>
        <taxon>Triticeae</taxon>
        <taxon>Triticinae</taxon>
        <taxon>Aegilops</taxon>
    </lineage>
</organism>
<dbReference type="STRING" id="200361.A0A453PVW1"/>
<keyword evidence="3" id="KW-1185">Reference proteome</keyword>
<feature type="domain" description="Retrovirus-related Pol polyprotein from transposon TNT 1-94-like beta-barrel" evidence="1">
    <location>
        <begin position="55"/>
        <end position="133"/>
    </location>
</feature>
<reference evidence="2" key="5">
    <citation type="journal article" date="2021" name="G3 (Bethesda)">
        <title>Aegilops tauschii genome assembly Aet v5.0 features greater sequence contiguity and improved annotation.</title>
        <authorList>
            <person name="Wang L."/>
            <person name="Zhu T."/>
            <person name="Rodriguez J.C."/>
            <person name="Deal K.R."/>
            <person name="Dubcovsky J."/>
            <person name="McGuire P.E."/>
            <person name="Lux T."/>
            <person name="Spannagl M."/>
            <person name="Mayer K.F.X."/>
            <person name="Baldrich P."/>
            <person name="Meyers B.C."/>
            <person name="Huo N."/>
            <person name="Gu Y.Q."/>
            <person name="Zhou H."/>
            <person name="Devos K.M."/>
            <person name="Bennetzen J.L."/>
            <person name="Unver T."/>
            <person name="Budak H."/>
            <person name="Gulick P.J."/>
            <person name="Galiba G."/>
            <person name="Kalapos B."/>
            <person name="Nelson D.R."/>
            <person name="Li P."/>
            <person name="You F.M."/>
            <person name="Luo M.C."/>
            <person name="Dvorak J."/>
        </authorList>
    </citation>
    <scope>NUCLEOTIDE SEQUENCE [LARGE SCALE GENOMIC DNA]</scope>
    <source>
        <strain evidence="2">cv. AL8/78</strain>
    </source>
</reference>
<reference evidence="2" key="4">
    <citation type="submission" date="2019-03" db="UniProtKB">
        <authorList>
            <consortium name="EnsemblPlants"/>
        </authorList>
    </citation>
    <scope>IDENTIFICATION</scope>
</reference>
<evidence type="ECO:0000313" key="2">
    <source>
        <dbReference type="EnsemblPlants" id="AET6Gv20876600.1"/>
    </source>
</evidence>
<dbReference type="AlphaFoldDB" id="A0A453PVW1"/>
<dbReference type="InterPro" id="IPR054722">
    <property type="entry name" value="PolX-like_BBD"/>
</dbReference>
<evidence type="ECO:0000313" key="3">
    <source>
        <dbReference type="Proteomes" id="UP000015105"/>
    </source>
</evidence>
<proteinExistence type="predicted"/>
<reference evidence="3" key="1">
    <citation type="journal article" date="2014" name="Science">
        <title>Ancient hybridizations among the ancestral genomes of bread wheat.</title>
        <authorList>
            <consortium name="International Wheat Genome Sequencing Consortium,"/>
            <person name="Marcussen T."/>
            <person name="Sandve S.R."/>
            <person name="Heier L."/>
            <person name="Spannagl M."/>
            <person name="Pfeifer M."/>
            <person name="Jakobsen K.S."/>
            <person name="Wulff B.B."/>
            <person name="Steuernagel B."/>
            <person name="Mayer K.F."/>
            <person name="Olsen O.A."/>
        </authorList>
    </citation>
    <scope>NUCLEOTIDE SEQUENCE [LARGE SCALE GENOMIC DNA]</scope>
    <source>
        <strain evidence="3">cv. AL8/78</strain>
    </source>
</reference>
<sequence length="171" mass="18399">LGPCPGSHAHAYPVYHPAPPPPQPYPPQPPSWEHLAMLNAAYSNSGFPNSSGAQWYLDSGASSHMTGNQGNLATSSSSLKHVPRSILVGNGHCLLVTATGSTTLHPYDFRLTDILVSPIVVTSLISVRKFTKDNSCSNEFYLCGFLVKDLRTRKVLMISASTGDLYPFIGN</sequence>
<accession>A0A453PVW1</accession>
<name>A0A453PVW1_AEGTS</name>
<reference evidence="3" key="2">
    <citation type="journal article" date="2017" name="Nat. Plants">
        <title>The Aegilops tauschii genome reveals multiple impacts of transposons.</title>
        <authorList>
            <person name="Zhao G."/>
            <person name="Zou C."/>
            <person name="Li K."/>
            <person name="Wang K."/>
            <person name="Li T."/>
            <person name="Gao L."/>
            <person name="Zhang X."/>
            <person name="Wang H."/>
            <person name="Yang Z."/>
            <person name="Liu X."/>
            <person name="Jiang W."/>
            <person name="Mao L."/>
            <person name="Kong X."/>
            <person name="Jiao Y."/>
            <person name="Jia J."/>
        </authorList>
    </citation>
    <scope>NUCLEOTIDE SEQUENCE [LARGE SCALE GENOMIC DNA]</scope>
    <source>
        <strain evidence="3">cv. AL8/78</strain>
    </source>
</reference>